<organism evidence="8 9">
    <name type="scientific">Halopseudomonas sabulinigri</name>
    <dbReference type="NCBI Taxonomy" id="472181"/>
    <lineage>
        <taxon>Bacteria</taxon>
        <taxon>Pseudomonadati</taxon>
        <taxon>Pseudomonadota</taxon>
        <taxon>Gammaproteobacteria</taxon>
        <taxon>Pseudomonadales</taxon>
        <taxon>Pseudomonadaceae</taxon>
        <taxon>Halopseudomonas</taxon>
    </lineage>
</organism>
<feature type="transmembrane region" description="Helical" evidence="6">
    <location>
        <begin position="58"/>
        <end position="74"/>
    </location>
</feature>
<feature type="transmembrane region" description="Helical" evidence="6">
    <location>
        <begin position="102"/>
        <end position="125"/>
    </location>
</feature>
<dbReference type="InterPro" id="IPR051791">
    <property type="entry name" value="Pra-immunoreactive"/>
</dbReference>
<keyword evidence="9" id="KW-1185">Reference proteome</keyword>
<protein>
    <submittedName>
        <fullName evidence="8">RDD family protein</fullName>
    </submittedName>
</protein>
<keyword evidence="2" id="KW-1003">Cell membrane</keyword>
<evidence type="ECO:0000259" key="7">
    <source>
        <dbReference type="Pfam" id="PF06271"/>
    </source>
</evidence>
<name>A0ABP9ZTV1_9GAMM</name>
<keyword evidence="5 6" id="KW-0472">Membrane</keyword>
<gene>
    <name evidence="8" type="ORF">NBRC116187_32340</name>
</gene>
<dbReference type="RefSeq" id="WP_353389664.1">
    <property type="nucleotide sequence ID" value="NZ_BAABWD010000005.1"/>
</dbReference>
<dbReference type="Proteomes" id="UP001486808">
    <property type="component" value="Unassembled WGS sequence"/>
</dbReference>
<accession>A0ABP9ZTV1</accession>
<evidence type="ECO:0000256" key="2">
    <source>
        <dbReference type="ARBA" id="ARBA00022475"/>
    </source>
</evidence>
<evidence type="ECO:0000256" key="5">
    <source>
        <dbReference type="ARBA" id="ARBA00023136"/>
    </source>
</evidence>
<feature type="transmembrane region" description="Helical" evidence="6">
    <location>
        <begin position="20"/>
        <end position="38"/>
    </location>
</feature>
<reference evidence="8 9" key="1">
    <citation type="submission" date="2024-04" db="EMBL/GenBank/DDBJ databases">
        <title>Draft genome sequence of Halopseudomonas sabulinigri NBRC 116187.</title>
        <authorList>
            <person name="Miyakawa T."/>
            <person name="Kusuya Y."/>
            <person name="Miura T."/>
        </authorList>
    </citation>
    <scope>NUCLEOTIDE SEQUENCE [LARGE SCALE GENOMIC DNA]</scope>
    <source>
        <strain evidence="8 9">4NH20-0042</strain>
    </source>
</reference>
<evidence type="ECO:0000256" key="1">
    <source>
        <dbReference type="ARBA" id="ARBA00004651"/>
    </source>
</evidence>
<evidence type="ECO:0000256" key="3">
    <source>
        <dbReference type="ARBA" id="ARBA00022692"/>
    </source>
</evidence>
<feature type="domain" description="RDD" evidence="7">
    <location>
        <begin position="9"/>
        <end position="138"/>
    </location>
</feature>
<keyword evidence="4 6" id="KW-1133">Transmembrane helix</keyword>
<dbReference type="Pfam" id="PF06271">
    <property type="entry name" value="RDD"/>
    <property type="match status" value="1"/>
</dbReference>
<evidence type="ECO:0000313" key="8">
    <source>
        <dbReference type="EMBL" id="GAA6132874.1"/>
    </source>
</evidence>
<dbReference type="PANTHER" id="PTHR36115:SF4">
    <property type="entry name" value="MEMBRANE PROTEIN"/>
    <property type="match status" value="1"/>
</dbReference>
<keyword evidence="3 6" id="KW-0812">Transmembrane</keyword>
<sequence>MSTQSQLHYAGFWRRTLASLIDTLWMMLLITPLLVYFYGWEYFDPYQSPPLDGTADLLLTWVAPAIAVILFWRAKQATPGKMAVHARVVDARSLQTPGTGQLIIRYLGYFLATLPLCLGLLWVAFDPRKQGWHDKLAGTLVICDPVSAPAAERRHAAEGQA</sequence>
<dbReference type="PANTHER" id="PTHR36115">
    <property type="entry name" value="PROLINE-RICH ANTIGEN HOMOLOG-RELATED"/>
    <property type="match status" value="1"/>
</dbReference>
<proteinExistence type="predicted"/>
<comment type="caution">
    <text evidence="8">The sequence shown here is derived from an EMBL/GenBank/DDBJ whole genome shotgun (WGS) entry which is preliminary data.</text>
</comment>
<dbReference type="InterPro" id="IPR010432">
    <property type="entry name" value="RDD"/>
</dbReference>
<comment type="subcellular location">
    <subcellularLocation>
        <location evidence="1">Cell membrane</location>
        <topology evidence="1">Multi-pass membrane protein</topology>
    </subcellularLocation>
</comment>
<dbReference type="EMBL" id="BAABWD010000005">
    <property type="protein sequence ID" value="GAA6132874.1"/>
    <property type="molecule type" value="Genomic_DNA"/>
</dbReference>
<evidence type="ECO:0000313" key="9">
    <source>
        <dbReference type="Proteomes" id="UP001486808"/>
    </source>
</evidence>
<evidence type="ECO:0000256" key="6">
    <source>
        <dbReference type="SAM" id="Phobius"/>
    </source>
</evidence>
<evidence type="ECO:0000256" key="4">
    <source>
        <dbReference type="ARBA" id="ARBA00022989"/>
    </source>
</evidence>